<evidence type="ECO:0000313" key="3">
    <source>
        <dbReference type="Proteomes" id="UP001323798"/>
    </source>
</evidence>
<name>A0ABZ0SHQ7_9MICO</name>
<keyword evidence="1" id="KW-0812">Transmembrane</keyword>
<accession>A0ABZ0SHQ7</accession>
<proteinExistence type="predicted"/>
<evidence type="ECO:0008006" key="4">
    <source>
        <dbReference type="Google" id="ProtNLM"/>
    </source>
</evidence>
<gene>
    <name evidence="2" type="ORF">SM116_09215</name>
</gene>
<dbReference type="EMBL" id="CP139368">
    <property type="protein sequence ID" value="WPR87973.1"/>
    <property type="molecule type" value="Genomic_DNA"/>
</dbReference>
<reference evidence="2 3" key="1">
    <citation type="submission" date="2023-11" db="EMBL/GenBank/DDBJ databases">
        <title>Genome sequence of Microbacterium rhizosphaerae KACC 19337.</title>
        <authorList>
            <person name="Choi H."/>
            <person name="Kim S."/>
            <person name="Kim Y."/>
            <person name="Kwon S.-W."/>
            <person name="Heo J."/>
        </authorList>
    </citation>
    <scope>NUCLEOTIDE SEQUENCE [LARGE SCALE GENOMIC DNA]</scope>
    <source>
        <strain evidence="2 3">KACC 19337</strain>
    </source>
</reference>
<keyword evidence="1" id="KW-1133">Transmembrane helix</keyword>
<evidence type="ECO:0000256" key="1">
    <source>
        <dbReference type="SAM" id="Phobius"/>
    </source>
</evidence>
<dbReference type="Proteomes" id="UP001323798">
    <property type="component" value="Chromosome"/>
</dbReference>
<keyword evidence="1" id="KW-0472">Membrane</keyword>
<protein>
    <recommendedName>
        <fullName evidence="4">DUF4878 domain-containing protein</fullName>
    </recommendedName>
</protein>
<evidence type="ECO:0000313" key="2">
    <source>
        <dbReference type="EMBL" id="WPR87973.1"/>
    </source>
</evidence>
<sequence>MSEEAKAMDAGYHPMRHVTAGESPWPGMLVRDAGGDSRLLVDAAAVDGFAGWDADPAGHVLAPLDVVRRRDGHDLLLPACSERLDAFLARRRDRRVPPTSGERVTIAISLLRGLHEAHERTAEPCGTWWLTTDGRPVIALATTETQAADSASACTARLLSGLSVGAEDRLGRVLARAAARSEHPRALAREADELEADLFACAAPEPLATAGVVPAGERPSLRVADELEVEESPTEDAGLWARITPLVDAGLADAASQVLSSLWRRFRRAGEAPPRGRAGRKKRGPVLLAGATVAVVVGIGMVWPGGPASPAQAGADRPAASVRAIEHPGTEPMSGPAPSPSTLAEEPADIARVVDALLTKRSTCGADETCLSAVQEDPRRRFARGAADLETGQRRITLLDSFGGAAVAKVEAAGSDQNAGEPVLSTDAGAPAAEAAGAQLVVVVRDGDRWLLRDVYGAQQQQP</sequence>
<dbReference type="RefSeq" id="WP_320940695.1">
    <property type="nucleotide sequence ID" value="NZ_BAABEU010000010.1"/>
</dbReference>
<keyword evidence="3" id="KW-1185">Reference proteome</keyword>
<feature type="transmembrane region" description="Helical" evidence="1">
    <location>
        <begin position="285"/>
        <end position="303"/>
    </location>
</feature>
<organism evidence="2 3">
    <name type="scientific">Microbacterium rhizosphaerae</name>
    <dbReference type="NCBI Taxonomy" id="1678237"/>
    <lineage>
        <taxon>Bacteria</taxon>
        <taxon>Bacillati</taxon>
        <taxon>Actinomycetota</taxon>
        <taxon>Actinomycetes</taxon>
        <taxon>Micrococcales</taxon>
        <taxon>Microbacteriaceae</taxon>
        <taxon>Microbacterium</taxon>
    </lineage>
</organism>